<name>A0A0F5YL99_9CYAN</name>
<evidence type="ECO:0000313" key="1">
    <source>
        <dbReference type="EMBL" id="KKD39656.1"/>
    </source>
</evidence>
<dbReference type="Proteomes" id="UP000033607">
    <property type="component" value="Unassembled WGS sequence"/>
</dbReference>
<dbReference type="AlphaFoldDB" id="A0A0F5YL99"/>
<dbReference type="EMBL" id="LATL02000133">
    <property type="protein sequence ID" value="KKD39656.1"/>
    <property type="molecule type" value="Genomic_DNA"/>
</dbReference>
<reference evidence="1 2" key="1">
    <citation type="submission" date="2015-06" db="EMBL/GenBank/DDBJ databases">
        <title>Draft genome assembly of filamentous brackish cyanobacterium Limnoraphis robusta strain CS-951.</title>
        <authorList>
            <person name="Willis A."/>
            <person name="Parks M."/>
            <person name="Burford M.A."/>
        </authorList>
    </citation>
    <scope>NUCLEOTIDE SEQUENCE [LARGE SCALE GENOMIC DNA]</scope>
    <source>
        <strain evidence="1 2">CS-951</strain>
    </source>
</reference>
<gene>
    <name evidence="1" type="ORF">WN50_02190</name>
</gene>
<sequence>MDDELAPIQRIKTQLNVSLVRLKSILAEPQIDSRQFREIENKIDDKLTKSILFYRSFTGLSGGHLKVWDYFNHVFYTSKFIPYIYFYSQQTCWDESNPWLTTDPRLILSQPLENPGLIFIDGLDWLQFEQKFIESSPVPILNLIQGIRHTYPEDPRYAFLNKKAIRICVSQEIKESLLKCSQVNGPLFVIPNGLNLRSLPQPLPTSEKTEEILISAFKEPGLGLQLKQQLQAQGKKVKLLMTQQTRSDYLCQLNPAKIAIFLPNYSEGEGFYLPALEGMALGSIVICPDCIGNRSFCLPSYNCFRPDYNIRSILNAVEAASQLSIPQIHRMVTNAQQTANQHSLARERQAFLEILENIEDLWHSSS</sequence>
<organism evidence="1 2">
    <name type="scientific">Limnoraphis robusta CS-951</name>
    <dbReference type="NCBI Taxonomy" id="1637645"/>
    <lineage>
        <taxon>Bacteria</taxon>
        <taxon>Bacillati</taxon>
        <taxon>Cyanobacteriota</taxon>
        <taxon>Cyanophyceae</taxon>
        <taxon>Oscillatoriophycideae</taxon>
        <taxon>Oscillatoriales</taxon>
        <taxon>Sirenicapillariaceae</taxon>
        <taxon>Limnoraphis</taxon>
    </lineage>
</organism>
<dbReference type="SUPFAM" id="SSF53756">
    <property type="entry name" value="UDP-Glycosyltransferase/glycogen phosphorylase"/>
    <property type="match status" value="1"/>
</dbReference>
<proteinExistence type="predicted"/>
<protein>
    <recommendedName>
        <fullName evidence="3">Glycosyl transferase family 1 domain-containing protein</fullName>
    </recommendedName>
</protein>
<accession>A0A0F5YL99</accession>
<dbReference type="OrthoDB" id="9801609at2"/>
<dbReference type="PATRIC" id="fig|1637645.4.peg.2693"/>
<dbReference type="Gene3D" id="3.40.50.2000">
    <property type="entry name" value="Glycogen Phosphorylase B"/>
    <property type="match status" value="1"/>
</dbReference>
<comment type="caution">
    <text evidence="1">The sequence shown here is derived from an EMBL/GenBank/DDBJ whole genome shotgun (WGS) entry which is preliminary data.</text>
</comment>
<evidence type="ECO:0008006" key="3">
    <source>
        <dbReference type="Google" id="ProtNLM"/>
    </source>
</evidence>
<evidence type="ECO:0000313" key="2">
    <source>
        <dbReference type="Proteomes" id="UP000033607"/>
    </source>
</evidence>